<evidence type="ECO:0000313" key="2">
    <source>
        <dbReference type="EMBL" id="KAJ7318916.1"/>
    </source>
</evidence>
<comment type="caution">
    <text evidence="2">The sequence shown here is derived from an EMBL/GenBank/DDBJ whole genome shotgun (WGS) entry which is preliminary data.</text>
</comment>
<evidence type="ECO:0000313" key="3">
    <source>
        <dbReference type="Proteomes" id="UP001163046"/>
    </source>
</evidence>
<sequence length="295" mass="33669">MSVRAIDFSSSAYAKTKSFKAKENVATASRIKDKRTLENPPSGVKSSWTPLKQDLNEKVDQQLKFTINKLGPSWSDAPERDWELTRSLCKMADGNDRETQAGQYGINSPWSLFFTDLDELLCDYEQHRSTNDIALKERLTIRLEDAVKALQNVSPYVSETNMSAVFEITRNFQLMFWDCHRGCEFPSRTRCSQVAVLSLSSPNRVDTGQVGRPKFDIKEETLVELRSLGFSWEDIARMLLVSRWTIHRRVSEFGLNHLSRFSDITDEQLDNKVGAFLREHGCLVGTSMILGPFEI</sequence>
<gene>
    <name evidence="2" type="ORF">OS493_036907</name>
</gene>
<reference evidence="2" key="1">
    <citation type="submission" date="2023-01" db="EMBL/GenBank/DDBJ databases">
        <title>Genome assembly of the deep-sea coral Lophelia pertusa.</title>
        <authorList>
            <person name="Herrera S."/>
            <person name="Cordes E."/>
        </authorList>
    </citation>
    <scope>NUCLEOTIDE SEQUENCE</scope>
    <source>
        <strain evidence="2">USNM1676648</strain>
        <tissue evidence="2">Polyp</tissue>
    </source>
</reference>
<accession>A0A9X0CCL8</accession>
<evidence type="ECO:0000256" key="1">
    <source>
        <dbReference type="SAM" id="MobiDB-lite"/>
    </source>
</evidence>
<dbReference type="AlphaFoldDB" id="A0A9X0CCL8"/>
<keyword evidence="3" id="KW-1185">Reference proteome</keyword>
<dbReference type="Proteomes" id="UP001163046">
    <property type="component" value="Unassembled WGS sequence"/>
</dbReference>
<name>A0A9X0CCL8_9CNID</name>
<dbReference type="EMBL" id="MU827842">
    <property type="protein sequence ID" value="KAJ7318916.1"/>
    <property type="molecule type" value="Genomic_DNA"/>
</dbReference>
<proteinExistence type="predicted"/>
<organism evidence="2 3">
    <name type="scientific">Desmophyllum pertusum</name>
    <dbReference type="NCBI Taxonomy" id="174260"/>
    <lineage>
        <taxon>Eukaryota</taxon>
        <taxon>Metazoa</taxon>
        <taxon>Cnidaria</taxon>
        <taxon>Anthozoa</taxon>
        <taxon>Hexacorallia</taxon>
        <taxon>Scleractinia</taxon>
        <taxon>Caryophylliina</taxon>
        <taxon>Caryophylliidae</taxon>
        <taxon>Desmophyllum</taxon>
    </lineage>
</organism>
<dbReference type="OrthoDB" id="2686689at2759"/>
<feature type="region of interest" description="Disordered" evidence="1">
    <location>
        <begin position="31"/>
        <end position="51"/>
    </location>
</feature>
<protein>
    <submittedName>
        <fullName evidence="2">Uncharacterized protein</fullName>
    </submittedName>
</protein>